<protein>
    <recommendedName>
        <fullName evidence="4">C2H2-type domain-containing protein</fullName>
    </recommendedName>
</protein>
<evidence type="ECO:0000313" key="5">
    <source>
        <dbReference type="EMBL" id="KAJ3477355.1"/>
    </source>
</evidence>
<feature type="region of interest" description="Disordered" evidence="2">
    <location>
        <begin position="81"/>
        <end position="158"/>
    </location>
</feature>
<feature type="signal peptide" evidence="3">
    <location>
        <begin position="1"/>
        <end position="22"/>
    </location>
</feature>
<sequence>MSSNTSDISSSLLSLSIAAASAARIPVSSSVDTTTSETSAITAITSGAAATTNSFTPGSYNGPSSLPSSSSGNVNIASAKLHGGLSKHRRMSSTGLTKRRLSDAREAAARPSSPPPSSSSHTHPSLLSATLQQIPHTSTTAVSATRSASSSPLSSSNAAIGAPQSFASAASGLIARSRSSDGSASSVAPLDGSGSVKEEDEDKDNASNPNPSTNGEVSVGGGISIRSATGKKRGTIFKCESCSKVYRHPSCLIKHRWEHSPHWREASKFLLSKHQQVQLLEAAAILSHISPSATGGTSLPEDRSLWPSFLSGGLLPPPSTSNITSPTNGTGNTNTNATSSPRPGSSSSLDANPAYPISSSVPSIGMTRSTSTGPRLYDYSIVNGGAGGITHVRPGVLGVPTGPSPPAHASSEEAMGVTASGMTRAVPMPINVNNTHNHSFSPSQFGIEFVEVVGL</sequence>
<feature type="domain" description="C2H2-type" evidence="4">
    <location>
        <begin position="237"/>
        <end position="260"/>
    </location>
</feature>
<name>A0AAD5YBW7_9APHY</name>
<evidence type="ECO:0000259" key="4">
    <source>
        <dbReference type="PROSITE" id="PS50157"/>
    </source>
</evidence>
<evidence type="ECO:0000256" key="1">
    <source>
        <dbReference type="PROSITE-ProRule" id="PRU00042"/>
    </source>
</evidence>
<dbReference type="EMBL" id="JANAWD010000603">
    <property type="protein sequence ID" value="KAJ3477355.1"/>
    <property type="molecule type" value="Genomic_DNA"/>
</dbReference>
<proteinExistence type="predicted"/>
<evidence type="ECO:0000256" key="2">
    <source>
        <dbReference type="SAM" id="MobiDB-lite"/>
    </source>
</evidence>
<feature type="compositionally biased region" description="Low complexity" evidence="2">
    <location>
        <begin position="137"/>
        <end position="158"/>
    </location>
</feature>
<organism evidence="5 6">
    <name type="scientific">Meripilus lineatus</name>
    <dbReference type="NCBI Taxonomy" id="2056292"/>
    <lineage>
        <taxon>Eukaryota</taxon>
        <taxon>Fungi</taxon>
        <taxon>Dikarya</taxon>
        <taxon>Basidiomycota</taxon>
        <taxon>Agaricomycotina</taxon>
        <taxon>Agaricomycetes</taxon>
        <taxon>Polyporales</taxon>
        <taxon>Meripilaceae</taxon>
        <taxon>Meripilus</taxon>
    </lineage>
</organism>
<comment type="caution">
    <text evidence="5">The sequence shown here is derived from an EMBL/GenBank/DDBJ whole genome shotgun (WGS) entry which is preliminary data.</text>
</comment>
<dbReference type="PROSITE" id="PS00028">
    <property type="entry name" value="ZINC_FINGER_C2H2_1"/>
    <property type="match status" value="1"/>
</dbReference>
<keyword evidence="6" id="KW-1185">Reference proteome</keyword>
<feature type="region of interest" description="Disordered" evidence="2">
    <location>
        <begin position="178"/>
        <end position="226"/>
    </location>
</feature>
<accession>A0AAD5YBW7</accession>
<keyword evidence="1" id="KW-0479">Metal-binding</keyword>
<reference evidence="5" key="1">
    <citation type="submission" date="2022-07" db="EMBL/GenBank/DDBJ databases">
        <title>Genome Sequence of Physisporinus lineatus.</title>
        <authorList>
            <person name="Buettner E."/>
        </authorList>
    </citation>
    <scope>NUCLEOTIDE SEQUENCE</scope>
    <source>
        <strain evidence="5">VT162</strain>
    </source>
</reference>
<feature type="compositionally biased region" description="Low complexity" evidence="2">
    <location>
        <begin position="316"/>
        <end position="348"/>
    </location>
</feature>
<feature type="chain" id="PRO_5042144348" description="C2H2-type domain-containing protein" evidence="3">
    <location>
        <begin position="23"/>
        <end position="455"/>
    </location>
</feature>
<feature type="compositionally biased region" description="Polar residues" evidence="2">
    <location>
        <begin position="206"/>
        <end position="216"/>
    </location>
</feature>
<gene>
    <name evidence="5" type="ORF">NLI96_g10519</name>
</gene>
<dbReference type="InterPro" id="IPR013087">
    <property type="entry name" value="Znf_C2H2_type"/>
</dbReference>
<dbReference type="Proteomes" id="UP001212997">
    <property type="component" value="Unassembled WGS sequence"/>
</dbReference>
<feature type="compositionally biased region" description="Low complexity" evidence="2">
    <location>
        <begin position="118"/>
        <end position="130"/>
    </location>
</feature>
<keyword evidence="1" id="KW-0862">Zinc</keyword>
<feature type="compositionally biased region" description="Polar residues" evidence="2">
    <location>
        <begin position="357"/>
        <end position="366"/>
    </location>
</feature>
<feature type="region of interest" description="Disordered" evidence="2">
    <location>
        <begin position="316"/>
        <end position="366"/>
    </location>
</feature>
<evidence type="ECO:0000313" key="6">
    <source>
        <dbReference type="Proteomes" id="UP001212997"/>
    </source>
</evidence>
<dbReference type="AlphaFoldDB" id="A0AAD5YBW7"/>
<evidence type="ECO:0000256" key="3">
    <source>
        <dbReference type="SAM" id="SignalP"/>
    </source>
</evidence>
<keyword evidence="1" id="KW-0863">Zinc-finger</keyword>
<dbReference type="GO" id="GO:0008270">
    <property type="term" value="F:zinc ion binding"/>
    <property type="evidence" value="ECO:0007669"/>
    <property type="project" value="UniProtKB-KW"/>
</dbReference>
<keyword evidence="3" id="KW-0732">Signal</keyword>
<dbReference type="PROSITE" id="PS50157">
    <property type="entry name" value="ZINC_FINGER_C2H2_2"/>
    <property type="match status" value="1"/>
</dbReference>